<comment type="caution">
    <text evidence="3">The sequence shown here is derived from an EMBL/GenBank/DDBJ whole genome shotgun (WGS) entry which is preliminary data.</text>
</comment>
<dbReference type="SUPFAM" id="SSF47473">
    <property type="entry name" value="EF-hand"/>
    <property type="match status" value="1"/>
</dbReference>
<proteinExistence type="predicted"/>
<dbReference type="STRING" id="543379.A0A232FJN3"/>
<feature type="compositionally biased region" description="Polar residues" evidence="1">
    <location>
        <begin position="175"/>
        <end position="187"/>
    </location>
</feature>
<evidence type="ECO:0000259" key="2">
    <source>
        <dbReference type="PROSITE" id="PS50031"/>
    </source>
</evidence>
<gene>
    <name evidence="3" type="ORF">TSAR_002782</name>
</gene>
<protein>
    <recommendedName>
        <fullName evidence="2">EH domain-containing protein</fullName>
    </recommendedName>
</protein>
<accession>A0A232FJN3</accession>
<feature type="compositionally biased region" description="Polar residues" evidence="1">
    <location>
        <begin position="298"/>
        <end position="322"/>
    </location>
</feature>
<evidence type="ECO:0000313" key="4">
    <source>
        <dbReference type="Proteomes" id="UP000215335"/>
    </source>
</evidence>
<reference evidence="3 4" key="1">
    <citation type="journal article" date="2017" name="Curr. Biol.">
        <title>The Evolution of Venom by Co-option of Single-Copy Genes.</title>
        <authorList>
            <person name="Martinson E.O."/>
            <person name="Mrinalini"/>
            <person name="Kelkar Y.D."/>
            <person name="Chang C.H."/>
            <person name="Werren J.H."/>
        </authorList>
    </citation>
    <scope>NUCLEOTIDE SEQUENCE [LARGE SCALE GENOMIC DNA]</scope>
    <source>
        <strain evidence="3 4">Alberta</strain>
        <tissue evidence="3">Whole body</tissue>
    </source>
</reference>
<dbReference type="OrthoDB" id="524326at2759"/>
<name>A0A232FJN3_9HYME</name>
<dbReference type="Gene3D" id="1.10.238.10">
    <property type="entry name" value="EF-hand"/>
    <property type="match status" value="1"/>
</dbReference>
<feature type="domain" description="EH" evidence="2">
    <location>
        <begin position="73"/>
        <end position="133"/>
    </location>
</feature>
<keyword evidence="4" id="KW-1185">Reference proteome</keyword>
<feature type="region of interest" description="Disordered" evidence="1">
    <location>
        <begin position="297"/>
        <end position="322"/>
    </location>
</feature>
<dbReference type="InterPro" id="IPR039656">
    <property type="entry name" value="SYNRG"/>
</dbReference>
<organism evidence="3 4">
    <name type="scientific">Trichomalopsis sarcophagae</name>
    <dbReference type="NCBI Taxonomy" id="543379"/>
    <lineage>
        <taxon>Eukaryota</taxon>
        <taxon>Metazoa</taxon>
        <taxon>Ecdysozoa</taxon>
        <taxon>Arthropoda</taxon>
        <taxon>Hexapoda</taxon>
        <taxon>Insecta</taxon>
        <taxon>Pterygota</taxon>
        <taxon>Neoptera</taxon>
        <taxon>Endopterygota</taxon>
        <taxon>Hymenoptera</taxon>
        <taxon>Apocrita</taxon>
        <taxon>Proctotrupomorpha</taxon>
        <taxon>Chalcidoidea</taxon>
        <taxon>Pteromalidae</taxon>
        <taxon>Pteromalinae</taxon>
        <taxon>Trichomalopsis</taxon>
    </lineage>
</organism>
<feature type="region of interest" description="Disordered" evidence="1">
    <location>
        <begin position="155"/>
        <end position="210"/>
    </location>
</feature>
<dbReference type="InterPro" id="IPR000261">
    <property type="entry name" value="EH_dom"/>
</dbReference>
<dbReference type="PANTHER" id="PTHR15463">
    <property type="entry name" value="AP1 GAMMA SUBUNIT BINDING PROTEIN 1"/>
    <property type="match status" value="1"/>
</dbReference>
<dbReference type="Proteomes" id="UP000215335">
    <property type="component" value="Unassembled WGS sequence"/>
</dbReference>
<evidence type="ECO:0000313" key="3">
    <source>
        <dbReference type="EMBL" id="OXU30944.1"/>
    </source>
</evidence>
<dbReference type="Pfam" id="PF12763">
    <property type="entry name" value="EH"/>
    <property type="match status" value="1"/>
</dbReference>
<evidence type="ECO:0000256" key="1">
    <source>
        <dbReference type="SAM" id="MobiDB-lite"/>
    </source>
</evidence>
<dbReference type="EMBL" id="NNAY01000103">
    <property type="protein sequence ID" value="OXU30944.1"/>
    <property type="molecule type" value="Genomic_DNA"/>
</dbReference>
<dbReference type="AlphaFoldDB" id="A0A232FJN3"/>
<dbReference type="GO" id="GO:0030130">
    <property type="term" value="C:clathrin coat of trans-Golgi network vesicle"/>
    <property type="evidence" value="ECO:0007669"/>
    <property type="project" value="TreeGrafter"/>
</dbReference>
<dbReference type="InterPro" id="IPR059024">
    <property type="entry name" value="SYNRG_C"/>
</dbReference>
<dbReference type="PANTHER" id="PTHR15463:SF2">
    <property type="entry name" value="SYNERGIN GAMMA"/>
    <property type="match status" value="1"/>
</dbReference>
<dbReference type="PROSITE" id="PS50031">
    <property type="entry name" value="EH"/>
    <property type="match status" value="1"/>
</dbReference>
<sequence>MIRKQMRLNNVFAMSKAHVNSDKRMSQLPGWLWPNSNVLSPLYKRIWEAVQEDRPKPGAVHNEVLVDTNKIFPLLLTSQLPTEVLGYIWSLANQKYAGQLTEQELYIVLALVALAQASYPFNSLEVLYYIRIPPTPNLNLSLLDANTVKNETKVHVSPFDSPSLNSVTNKKHGNSTRPSSKSMNLPSNADGLTYNHNHSDSREVKFSSGHSSSYNANTVYVDGRQNFYSQPEVKHQSSSYSATSTDSNDDFSDFQSAPITNVPTIPNIWDSKQGSAIGSRLANHNLGVKKLNDKVKKTGTSKSSNNNQARNITVSNPLSNGREIQSNERLTDLFPKCNLKNQSKTFILKDTAIRNNDSVEVVKPTPKDLQLPSHAEKIVKINPLPKPTYSKNIDSVYVVPLKESKDDGLQQDLMSLQPTTEDKYSALRALVEEPPVVSVPKPVVDPMSVSPPVDDFGDFVSAEQPEPVPTVTVENSSALNSIDLLSDFDFNPESIIGTNSKSSPSLIQEISDAFNALAFEENTDRPIEEKFDVVFDTGEKVVQREDALSVNSIELGPHPAGVLTRSGSVPSLDLKSFLPSSQDDEQQIENMHQMIYWEWKQYMESCVLLLQVAANIFTSITSEIVLREVLSSAQGYNFLCNLAEVAAVCRRVNFSHKEMDINIMGFDDLLMDIDRIWSEMEPFYTNIPGMKRAISIEGATRDRDKCSNLIRELPAWPLHHGDGLTCALCLTIITSGRITYNDNNYHATCANLWLHTVNSNLPALRYPIPYIQSIPIPQSANHT</sequence>
<dbReference type="InterPro" id="IPR011992">
    <property type="entry name" value="EF-hand-dom_pair"/>
</dbReference>
<dbReference type="Pfam" id="PF25999">
    <property type="entry name" value="SYNRG_C"/>
    <property type="match status" value="1"/>
</dbReference>